<evidence type="ECO:0000256" key="4">
    <source>
        <dbReference type="ARBA" id="ARBA00022692"/>
    </source>
</evidence>
<evidence type="ECO:0000256" key="2">
    <source>
        <dbReference type="ARBA" id="ARBA00006939"/>
    </source>
</evidence>
<sequence>MIEEYLSHFNMVYLGLLASLVAGLATGIGGLPVLFTKNISQKILNSMLGFAAGIMLAATSFSLIIPAISYGGGGVKGASIAFFGIILGGFFLDSIDRYFPNTNLLSGSIDENPNLKRIWLFATAITLHNFPEGLAVGVGFGNGDVLNGMSLAIAIGLQNIPEGLAVALPFVREGVNKWKAVGIALATGLVEPVGGILGAGLVQISRPLLPVFLAFAAGAMLFVISYEIIPESQKDAMFSKLSSHALLLGFVIMMFLDNVLG</sequence>
<keyword evidence="4 8" id="KW-0812">Transmembrane</keyword>
<dbReference type="HOGENOM" id="CLU_015114_1_2_9"/>
<accession>B8CZQ0</accession>
<dbReference type="EMBL" id="CP001098">
    <property type="protein sequence ID" value="ACL68780.1"/>
    <property type="molecule type" value="Genomic_DNA"/>
</dbReference>
<keyword evidence="3" id="KW-1003">Cell membrane</keyword>
<evidence type="ECO:0000256" key="1">
    <source>
        <dbReference type="ARBA" id="ARBA00004651"/>
    </source>
</evidence>
<protein>
    <submittedName>
        <fullName evidence="9">Zinc/iron permease</fullName>
    </submittedName>
</protein>
<keyword evidence="6 8" id="KW-1133">Transmembrane helix</keyword>
<dbReference type="PANTHER" id="PTHR11040:SF211">
    <property type="entry name" value="ZINC TRANSPORTER ZIP11"/>
    <property type="match status" value="1"/>
</dbReference>
<dbReference type="GO" id="GO:0005886">
    <property type="term" value="C:plasma membrane"/>
    <property type="evidence" value="ECO:0007669"/>
    <property type="project" value="UniProtKB-SubCell"/>
</dbReference>
<reference evidence="9 10" key="1">
    <citation type="journal article" date="2009" name="PLoS ONE">
        <title>Genome analysis of the anaerobic thermohalophilic bacterium Halothermothrix orenii.</title>
        <authorList>
            <person name="Mavromatis K."/>
            <person name="Ivanova N."/>
            <person name="Anderson I."/>
            <person name="Lykidis A."/>
            <person name="Hooper S.D."/>
            <person name="Sun H."/>
            <person name="Kunin V."/>
            <person name="Lapidus A."/>
            <person name="Hugenholtz P."/>
            <person name="Patel B."/>
            <person name="Kyrpides N.C."/>
        </authorList>
    </citation>
    <scope>NUCLEOTIDE SEQUENCE [LARGE SCALE GENOMIC DNA]</scope>
    <source>
        <strain evidence="10">H 168 / OCM 544 / DSM 9562</strain>
    </source>
</reference>
<organism evidence="9 10">
    <name type="scientific">Halothermothrix orenii (strain H 168 / OCM 544 / DSM 9562)</name>
    <dbReference type="NCBI Taxonomy" id="373903"/>
    <lineage>
        <taxon>Bacteria</taxon>
        <taxon>Bacillati</taxon>
        <taxon>Bacillota</taxon>
        <taxon>Clostridia</taxon>
        <taxon>Halanaerobiales</taxon>
        <taxon>Halothermotrichaceae</taxon>
        <taxon>Halothermothrix</taxon>
    </lineage>
</organism>
<proteinExistence type="inferred from homology"/>
<keyword evidence="10" id="KW-1185">Reference proteome</keyword>
<evidence type="ECO:0000313" key="9">
    <source>
        <dbReference type="EMBL" id="ACL68780.1"/>
    </source>
</evidence>
<dbReference type="KEGG" id="hor:Hore_00170"/>
<feature type="transmembrane region" description="Helical" evidence="8">
    <location>
        <begin position="208"/>
        <end position="229"/>
    </location>
</feature>
<evidence type="ECO:0000256" key="6">
    <source>
        <dbReference type="ARBA" id="ARBA00022989"/>
    </source>
</evidence>
<feature type="transmembrane region" description="Helical" evidence="8">
    <location>
        <begin position="241"/>
        <end position="260"/>
    </location>
</feature>
<dbReference type="AlphaFoldDB" id="B8CZQ0"/>
<feature type="transmembrane region" description="Helical" evidence="8">
    <location>
        <begin position="47"/>
        <end position="68"/>
    </location>
</feature>
<dbReference type="RefSeq" id="WP_012634979.1">
    <property type="nucleotide sequence ID" value="NC_011899.1"/>
</dbReference>
<gene>
    <name evidence="9" type="ordered locus">Hore_00170</name>
</gene>
<name>B8CZQ0_HALOH</name>
<dbReference type="STRING" id="373903.Hore_00170"/>
<dbReference type="Proteomes" id="UP000000719">
    <property type="component" value="Chromosome"/>
</dbReference>
<keyword evidence="7 8" id="KW-0472">Membrane</keyword>
<feature type="transmembrane region" description="Helical" evidence="8">
    <location>
        <begin position="180"/>
        <end position="202"/>
    </location>
</feature>
<dbReference type="eggNOG" id="COG0428">
    <property type="taxonomic scope" value="Bacteria"/>
</dbReference>
<keyword evidence="5" id="KW-0862">Zinc</keyword>
<evidence type="ECO:0000256" key="8">
    <source>
        <dbReference type="SAM" id="Phobius"/>
    </source>
</evidence>
<comment type="similarity">
    <text evidence="2">Belongs to the ZIP transporter (TC 2.A.5) family.</text>
</comment>
<evidence type="ECO:0000256" key="3">
    <source>
        <dbReference type="ARBA" id="ARBA00022475"/>
    </source>
</evidence>
<feature type="transmembrane region" description="Helical" evidence="8">
    <location>
        <begin position="74"/>
        <end position="92"/>
    </location>
</feature>
<dbReference type="Pfam" id="PF02535">
    <property type="entry name" value="Zip"/>
    <property type="match status" value="1"/>
</dbReference>
<comment type="subcellular location">
    <subcellularLocation>
        <location evidence="1">Cell membrane</location>
        <topology evidence="1">Multi-pass membrane protein</topology>
    </subcellularLocation>
</comment>
<dbReference type="InterPro" id="IPR003689">
    <property type="entry name" value="ZIP"/>
</dbReference>
<feature type="transmembrane region" description="Helical" evidence="8">
    <location>
        <begin position="12"/>
        <end position="35"/>
    </location>
</feature>
<evidence type="ECO:0000256" key="5">
    <source>
        <dbReference type="ARBA" id="ARBA00022833"/>
    </source>
</evidence>
<evidence type="ECO:0000313" key="10">
    <source>
        <dbReference type="Proteomes" id="UP000000719"/>
    </source>
</evidence>
<evidence type="ECO:0000256" key="7">
    <source>
        <dbReference type="ARBA" id="ARBA00023136"/>
    </source>
</evidence>
<dbReference type="GO" id="GO:0005385">
    <property type="term" value="F:zinc ion transmembrane transporter activity"/>
    <property type="evidence" value="ECO:0007669"/>
    <property type="project" value="TreeGrafter"/>
</dbReference>
<dbReference type="PANTHER" id="PTHR11040">
    <property type="entry name" value="ZINC/IRON TRANSPORTER"/>
    <property type="match status" value="1"/>
</dbReference>